<accession>A0AA40CXE8</accession>
<gene>
    <name evidence="2" type="ORF">B0T16DRAFT_396166</name>
</gene>
<reference evidence="2" key="1">
    <citation type="submission" date="2023-06" db="EMBL/GenBank/DDBJ databases">
        <title>Genome-scale phylogeny and comparative genomics of the fungal order Sordariales.</title>
        <authorList>
            <consortium name="Lawrence Berkeley National Laboratory"/>
            <person name="Hensen N."/>
            <person name="Bonometti L."/>
            <person name="Westerberg I."/>
            <person name="Brannstrom I.O."/>
            <person name="Guillou S."/>
            <person name="Cros-Aarteil S."/>
            <person name="Calhoun S."/>
            <person name="Haridas S."/>
            <person name="Kuo A."/>
            <person name="Mondo S."/>
            <person name="Pangilinan J."/>
            <person name="Riley R."/>
            <person name="Labutti K."/>
            <person name="Andreopoulos B."/>
            <person name="Lipzen A."/>
            <person name="Chen C."/>
            <person name="Yanf M."/>
            <person name="Daum C."/>
            <person name="Ng V."/>
            <person name="Clum A."/>
            <person name="Steindorff A."/>
            <person name="Ohm R."/>
            <person name="Martin F."/>
            <person name="Silar P."/>
            <person name="Natvig D."/>
            <person name="Lalanne C."/>
            <person name="Gautier V."/>
            <person name="Ament-Velasquez S.L."/>
            <person name="Kruys A."/>
            <person name="Hutchinson M.I."/>
            <person name="Powell A.J."/>
            <person name="Barry K."/>
            <person name="Miller A.N."/>
            <person name="Grigoriev I.V."/>
            <person name="Debuchy R."/>
            <person name="Gladieux P."/>
            <person name="Thoren M.H."/>
            <person name="Johannesson H."/>
        </authorList>
    </citation>
    <scope>NUCLEOTIDE SEQUENCE</scope>
    <source>
        <strain evidence="2">SMH2532-1</strain>
    </source>
</reference>
<evidence type="ECO:0000313" key="2">
    <source>
        <dbReference type="EMBL" id="KAK0655100.1"/>
    </source>
</evidence>
<proteinExistence type="predicted"/>
<sequence length="221" mass="24214">MVSTRSGVDRGITVQYICGLGLGSGPDPTNRRPRHQPRMIGLWSRLVYPYAGCRLTFTRRSVPQTFSRSWMLARTGGSRAGDPKHKGICRWGKPSSLALAVASGAPSAFFHTDSPSAVESIDMPSGSPSLHSQRQPQVLHSWGYVDGMALRKVWKRADGDWSACGLDWMGARKRSVVVSNPRKHGDLSRSEVSRPVSTRVTPELSSVAKRTGRVSTEHCDN</sequence>
<keyword evidence="3" id="KW-1185">Reference proteome</keyword>
<name>A0AA40CXE8_9PEZI</name>
<dbReference type="Proteomes" id="UP001174936">
    <property type="component" value="Unassembled WGS sequence"/>
</dbReference>
<evidence type="ECO:0000313" key="3">
    <source>
        <dbReference type="Proteomes" id="UP001174936"/>
    </source>
</evidence>
<comment type="caution">
    <text evidence="2">The sequence shown here is derived from an EMBL/GenBank/DDBJ whole genome shotgun (WGS) entry which is preliminary data.</text>
</comment>
<feature type="compositionally biased region" description="Polar residues" evidence="1">
    <location>
        <begin position="195"/>
        <end position="204"/>
    </location>
</feature>
<dbReference type="AlphaFoldDB" id="A0AA40CXE8"/>
<dbReference type="EMBL" id="JAULSV010000001">
    <property type="protein sequence ID" value="KAK0655100.1"/>
    <property type="molecule type" value="Genomic_DNA"/>
</dbReference>
<feature type="compositionally biased region" description="Basic and acidic residues" evidence="1">
    <location>
        <begin position="183"/>
        <end position="192"/>
    </location>
</feature>
<feature type="region of interest" description="Disordered" evidence="1">
    <location>
        <begin position="180"/>
        <end position="221"/>
    </location>
</feature>
<protein>
    <submittedName>
        <fullName evidence="2">Uncharacterized protein</fullName>
    </submittedName>
</protein>
<evidence type="ECO:0000256" key="1">
    <source>
        <dbReference type="SAM" id="MobiDB-lite"/>
    </source>
</evidence>
<organism evidence="2 3">
    <name type="scientific">Cercophora newfieldiana</name>
    <dbReference type="NCBI Taxonomy" id="92897"/>
    <lineage>
        <taxon>Eukaryota</taxon>
        <taxon>Fungi</taxon>
        <taxon>Dikarya</taxon>
        <taxon>Ascomycota</taxon>
        <taxon>Pezizomycotina</taxon>
        <taxon>Sordariomycetes</taxon>
        <taxon>Sordariomycetidae</taxon>
        <taxon>Sordariales</taxon>
        <taxon>Lasiosphaeriaceae</taxon>
        <taxon>Cercophora</taxon>
    </lineage>
</organism>